<dbReference type="GO" id="GO:0032259">
    <property type="term" value="P:methylation"/>
    <property type="evidence" value="ECO:0007669"/>
    <property type="project" value="UniProtKB-KW"/>
</dbReference>
<keyword evidence="2" id="KW-0169">Cobalamin biosynthesis</keyword>
<dbReference type="GO" id="GO:0046025">
    <property type="term" value="F:precorrin-6Y C5,15-methyltransferase (decarboxylating) activity"/>
    <property type="evidence" value="ECO:0007669"/>
    <property type="project" value="UniProtKB-EC"/>
</dbReference>
<gene>
    <name evidence="6" type="ORF">MNBD_ALPHA11-1519</name>
</gene>
<evidence type="ECO:0000256" key="4">
    <source>
        <dbReference type="ARBA" id="ARBA00022679"/>
    </source>
</evidence>
<proteinExistence type="predicted"/>
<name>A0A3B0TCI3_9ZZZZ</name>
<evidence type="ECO:0000256" key="3">
    <source>
        <dbReference type="ARBA" id="ARBA00022603"/>
    </source>
</evidence>
<accession>A0A3B0TCI3</accession>
<evidence type="ECO:0000256" key="1">
    <source>
        <dbReference type="ARBA" id="ARBA00004953"/>
    </source>
</evidence>
<sequence length="260" mass="27802">NKNTLQEVARLLVEHGYENSELSVLESLGSSEEKITSFIASKVENAKISDFYVLAINCIVSPQKTYLPLTPGLPISAYEHDGQITKSQVRAATIAALAPAKGALLWDIGAGSGSVAIEWMRAAQKTKAIAFEKDPTRCKNIELNKEKLGVPGLKIVSGSAIKNLAGQPAPNAVFLGGDVSNDLLFEACWRALLPGGRLVANAVTIESQSALFERQKIHGGDVISIQISSLEYIGSRALMRPSLPVTQWVVIKPAILQGEG</sequence>
<dbReference type="AlphaFoldDB" id="A0A3B0TCI3"/>
<dbReference type="CDD" id="cd02440">
    <property type="entry name" value="AdoMet_MTases"/>
    <property type="match status" value="1"/>
</dbReference>
<keyword evidence="4 6" id="KW-0808">Transferase</keyword>
<dbReference type="PANTHER" id="PTHR43182">
    <property type="entry name" value="COBALT-PRECORRIN-6B C(15)-METHYLTRANSFERASE (DECARBOXYLATING)"/>
    <property type="match status" value="1"/>
</dbReference>
<keyword evidence="5" id="KW-0949">S-adenosyl-L-methionine</keyword>
<evidence type="ECO:0000256" key="5">
    <source>
        <dbReference type="ARBA" id="ARBA00022691"/>
    </source>
</evidence>
<dbReference type="InterPro" id="IPR050714">
    <property type="entry name" value="Cobalamin_biosynth_MTase"/>
</dbReference>
<dbReference type="SUPFAM" id="SSF53335">
    <property type="entry name" value="S-adenosyl-L-methionine-dependent methyltransferases"/>
    <property type="match status" value="1"/>
</dbReference>
<feature type="non-terminal residue" evidence="6">
    <location>
        <position position="1"/>
    </location>
</feature>
<keyword evidence="3 6" id="KW-0489">Methyltransferase</keyword>
<reference evidence="6" key="1">
    <citation type="submission" date="2018-06" db="EMBL/GenBank/DDBJ databases">
        <authorList>
            <person name="Zhirakovskaya E."/>
        </authorList>
    </citation>
    <scope>NUCLEOTIDE SEQUENCE</scope>
</reference>
<evidence type="ECO:0000256" key="2">
    <source>
        <dbReference type="ARBA" id="ARBA00022573"/>
    </source>
</evidence>
<dbReference type="PANTHER" id="PTHR43182:SF1">
    <property type="entry name" value="COBALT-PRECORRIN-7 C(5)-METHYLTRANSFERASE"/>
    <property type="match status" value="1"/>
</dbReference>
<protein>
    <submittedName>
        <fullName evidence="6">Precorrin-6Y C(5,15)-methyltransferase [decarboxylating]</fullName>
        <ecNumber evidence="6">2.1.1.132</ecNumber>
    </submittedName>
</protein>
<dbReference type="InterPro" id="IPR014008">
    <property type="entry name" value="Cbl_synth_MTase_CbiT"/>
</dbReference>
<evidence type="ECO:0000313" key="6">
    <source>
        <dbReference type="EMBL" id="VAW16155.1"/>
    </source>
</evidence>
<dbReference type="EC" id="2.1.1.132" evidence="6"/>
<dbReference type="GO" id="GO:0008276">
    <property type="term" value="F:protein methyltransferase activity"/>
    <property type="evidence" value="ECO:0007669"/>
    <property type="project" value="InterPro"/>
</dbReference>
<organism evidence="6">
    <name type="scientific">hydrothermal vent metagenome</name>
    <dbReference type="NCBI Taxonomy" id="652676"/>
    <lineage>
        <taxon>unclassified sequences</taxon>
        <taxon>metagenomes</taxon>
        <taxon>ecological metagenomes</taxon>
    </lineage>
</organism>
<dbReference type="NCBIfam" id="TIGR02469">
    <property type="entry name" value="CbiT"/>
    <property type="match status" value="1"/>
</dbReference>
<dbReference type="GO" id="GO:0009236">
    <property type="term" value="P:cobalamin biosynthetic process"/>
    <property type="evidence" value="ECO:0007669"/>
    <property type="project" value="UniProtKB-KW"/>
</dbReference>
<dbReference type="InterPro" id="IPR029063">
    <property type="entry name" value="SAM-dependent_MTases_sf"/>
</dbReference>
<dbReference type="Gene3D" id="3.40.50.150">
    <property type="entry name" value="Vaccinia Virus protein VP39"/>
    <property type="match status" value="1"/>
</dbReference>
<dbReference type="EMBL" id="UOEQ01000091">
    <property type="protein sequence ID" value="VAW16155.1"/>
    <property type="molecule type" value="Genomic_DNA"/>
</dbReference>
<comment type="pathway">
    <text evidence="1">Cofactor biosynthesis; adenosylcobalamin biosynthesis.</text>
</comment>